<evidence type="ECO:0000313" key="1">
    <source>
        <dbReference type="EMBL" id="CAG9950832.1"/>
    </source>
</evidence>
<proteinExistence type="predicted"/>
<evidence type="ECO:0000313" key="2">
    <source>
        <dbReference type="Proteomes" id="UP000836387"/>
    </source>
</evidence>
<keyword evidence="2" id="KW-1185">Reference proteome</keyword>
<dbReference type="EMBL" id="CADEHS020000198">
    <property type="protein sequence ID" value="CAG9950832.1"/>
    <property type="molecule type" value="Genomic_DNA"/>
</dbReference>
<protein>
    <submittedName>
        <fullName evidence="1">Uncharacterized protein</fullName>
    </submittedName>
</protein>
<name>A0ACA9UCM5_BIOOC</name>
<dbReference type="Proteomes" id="UP000836387">
    <property type="component" value="Unassembled WGS sequence"/>
</dbReference>
<reference evidence="1" key="1">
    <citation type="submission" date="2020-04" db="EMBL/GenBank/DDBJ databases">
        <authorList>
            <person name="Broberg M."/>
        </authorList>
    </citation>
    <scope>NUCLEOTIDE SEQUENCE</scope>
</reference>
<comment type="caution">
    <text evidence="1">The sequence shown here is derived from an EMBL/GenBank/DDBJ whole genome shotgun (WGS) entry which is preliminary data.</text>
</comment>
<gene>
    <name evidence="1" type="ORF">CRV2_00019525</name>
</gene>
<accession>A0ACA9UCM5</accession>
<reference evidence="1" key="2">
    <citation type="submission" date="2021-10" db="EMBL/GenBank/DDBJ databases">
        <authorList>
            <person name="Piombo E."/>
        </authorList>
    </citation>
    <scope>NUCLEOTIDE SEQUENCE</scope>
</reference>
<organism evidence="1 2">
    <name type="scientific">Clonostachys rosea f. rosea IK726</name>
    <dbReference type="NCBI Taxonomy" id="1349383"/>
    <lineage>
        <taxon>Eukaryota</taxon>
        <taxon>Fungi</taxon>
        <taxon>Dikarya</taxon>
        <taxon>Ascomycota</taxon>
        <taxon>Pezizomycotina</taxon>
        <taxon>Sordariomycetes</taxon>
        <taxon>Hypocreomycetidae</taxon>
        <taxon>Hypocreales</taxon>
        <taxon>Bionectriaceae</taxon>
        <taxon>Clonostachys</taxon>
    </lineage>
</organism>
<sequence>MGEPELNGRGQPVIHDIAQKLGCIRPNSDIDLPVHSVFPEDERGMQKLAAQLEEQQRLETDTQKESKDIDSSVSSQPRAERVSSSEFDHSDFEPYYRVAAFGSHNTNRMTLSPQGFTSCNIDFELGQAGSAELDSQAIGRQFPLMGNASATSMPMPFMHNMDGATVNLQHQMMLNQRILELEFDFIKPHVLSCPNPEVMMGMGDPMINPGYENENEQHLGRKKKYF</sequence>